<dbReference type="GO" id="GO:0005789">
    <property type="term" value="C:endoplasmic reticulum membrane"/>
    <property type="evidence" value="ECO:0007669"/>
    <property type="project" value="UniProtKB-SubCell"/>
</dbReference>
<dbReference type="AlphaFoldDB" id="A0A2Z7AWU9"/>
<evidence type="ECO:0000256" key="1">
    <source>
        <dbReference type="ARBA" id="ARBA00004477"/>
    </source>
</evidence>
<keyword evidence="6 7" id="KW-0472">Membrane</keyword>
<proteinExistence type="predicted"/>
<dbReference type="EMBL" id="KV011299">
    <property type="protein sequence ID" value="KZV26334.1"/>
    <property type="molecule type" value="Genomic_DNA"/>
</dbReference>
<dbReference type="PANTHER" id="PTHR21212">
    <property type="entry name" value="BERNARDINELLI-SEIP CONGENITAL LIPODYSTROPHY 2 HOMOLOG BSCL2 PROTEIN"/>
    <property type="match status" value="1"/>
</dbReference>
<evidence type="ECO:0000256" key="3">
    <source>
        <dbReference type="ARBA" id="ARBA00022824"/>
    </source>
</evidence>
<protein>
    <recommendedName>
        <fullName evidence="10">Seipin-2-like</fullName>
    </recommendedName>
</protein>
<name>A0A2Z7AWU9_9LAMI</name>
<evidence type="ECO:0000256" key="2">
    <source>
        <dbReference type="ARBA" id="ARBA00022692"/>
    </source>
</evidence>
<dbReference type="OrthoDB" id="3990054at2759"/>
<dbReference type="Proteomes" id="UP000250235">
    <property type="component" value="Unassembled WGS sequence"/>
</dbReference>
<dbReference type="CDD" id="cd23995">
    <property type="entry name" value="Seipin_BSCL2_like"/>
    <property type="match status" value="1"/>
</dbReference>
<feature type="transmembrane region" description="Helical" evidence="7">
    <location>
        <begin position="205"/>
        <end position="232"/>
    </location>
</feature>
<comment type="subcellular location">
    <subcellularLocation>
        <location evidence="1">Endoplasmic reticulum membrane</location>
        <topology evidence="1">Multi-pass membrane protein</topology>
    </subcellularLocation>
</comment>
<evidence type="ECO:0000256" key="6">
    <source>
        <dbReference type="ARBA" id="ARBA00023136"/>
    </source>
</evidence>
<dbReference type="GO" id="GO:0006629">
    <property type="term" value="P:lipid metabolic process"/>
    <property type="evidence" value="ECO:0007669"/>
    <property type="project" value="UniProtKB-KW"/>
</dbReference>
<gene>
    <name evidence="8" type="ORF">F511_40362</name>
</gene>
<dbReference type="PANTHER" id="PTHR21212:SF6">
    <property type="entry name" value="SEIPIN-2-LIKE"/>
    <property type="match status" value="1"/>
</dbReference>
<keyword evidence="9" id="KW-1185">Reference proteome</keyword>
<evidence type="ECO:0008006" key="10">
    <source>
        <dbReference type="Google" id="ProtNLM"/>
    </source>
</evidence>
<feature type="transmembrane region" description="Helical" evidence="7">
    <location>
        <begin position="176"/>
        <end position="193"/>
    </location>
</feature>
<evidence type="ECO:0000256" key="7">
    <source>
        <dbReference type="SAM" id="Phobius"/>
    </source>
</evidence>
<sequence length="451" mass="51731">MVHFDTNDIDLYNEHLLKDRSNYFPAFRFLQSQQILADLMQHSLVLGAEKLLMANPKSPGLSGYTDLEYKDGCKNRIIEGEYASMYEEESSASIHFHQETKSSYEDLAFEMEPLNIIDFFSVLMLKFAGFQITLFLWWFTLPFGILNLWLMLLALPIRMLTRIAELFEKMLRRTCVAFYLGLISFICNRIKAQKSVLKLAIKFCRAFFCAINVFFMLVGLLLSGFVVASFVLRNFVEESMHTTEILNFDYTKTSPVAVAPNLPPRKQFPIFGSFGQPSGHKLRLTISLTLPESDYNRQLGIFQVRVEGLSASGRTMAGSSYPTMLRFKSQPVRIAETLIKSAPLITGFRFEVQNLKIVIEDFVEGSEPTSSIKVILQQRAEFEAGSGIPEIYDASLDMESVLPWLKRMVWNWRRTIFIWISFISFMCEVVVVSVFCKPTSLTRFLVERCGK</sequence>
<keyword evidence="4 7" id="KW-1133">Transmembrane helix</keyword>
<keyword evidence="3" id="KW-0256">Endoplasmic reticulum</keyword>
<evidence type="ECO:0000256" key="4">
    <source>
        <dbReference type="ARBA" id="ARBA00022989"/>
    </source>
</evidence>
<evidence type="ECO:0000313" key="9">
    <source>
        <dbReference type="Proteomes" id="UP000250235"/>
    </source>
</evidence>
<dbReference type="InterPro" id="IPR009617">
    <property type="entry name" value="Seipin"/>
</dbReference>
<dbReference type="Pfam" id="PF06775">
    <property type="entry name" value="Seipin"/>
    <property type="match status" value="1"/>
</dbReference>
<accession>A0A2Z7AWU9</accession>
<organism evidence="8 9">
    <name type="scientific">Dorcoceras hygrometricum</name>
    <dbReference type="NCBI Taxonomy" id="472368"/>
    <lineage>
        <taxon>Eukaryota</taxon>
        <taxon>Viridiplantae</taxon>
        <taxon>Streptophyta</taxon>
        <taxon>Embryophyta</taxon>
        <taxon>Tracheophyta</taxon>
        <taxon>Spermatophyta</taxon>
        <taxon>Magnoliopsida</taxon>
        <taxon>eudicotyledons</taxon>
        <taxon>Gunneridae</taxon>
        <taxon>Pentapetalae</taxon>
        <taxon>asterids</taxon>
        <taxon>lamiids</taxon>
        <taxon>Lamiales</taxon>
        <taxon>Gesneriaceae</taxon>
        <taxon>Didymocarpoideae</taxon>
        <taxon>Trichosporeae</taxon>
        <taxon>Loxocarpinae</taxon>
        <taxon>Dorcoceras</taxon>
    </lineage>
</organism>
<feature type="transmembrane region" description="Helical" evidence="7">
    <location>
        <begin position="416"/>
        <end position="435"/>
    </location>
</feature>
<reference evidence="8 9" key="1">
    <citation type="journal article" date="2015" name="Proc. Natl. Acad. Sci. U.S.A.">
        <title>The resurrection genome of Boea hygrometrica: A blueprint for survival of dehydration.</title>
        <authorList>
            <person name="Xiao L."/>
            <person name="Yang G."/>
            <person name="Zhang L."/>
            <person name="Yang X."/>
            <person name="Zhao S."/>
            <person name="Ji Z."/>
            <person name="Zhou Q."/>
            <person name="Hu M."/>
            <person name="Wang Y."/>
            <person name="Chen M."/>
            <person name="Xu Y."/>
            <person name="Jin H."/>
            <person name="Xiao X."/>
            <person name="Hu G."/>
            <person name="Bao F."/>
            <person name="Hu Y."/>
            <person name="Wan P."/>
            <person name="Li L."/>
            <person name="Deng X."/>
            <person name="Kuang T."/>
            <person name="Xiang C."/>
            <person name="Zhu J.K."/>
            <person name="Oliver M.J."/>
            <person name="He Y."/>
        </authorList>
    </citation>
    <scope>NUCLEOTIDE SEQUENCE [LARGE SCALE GENOMIC DNA]</scope>
    <source>
        <strain evidence="9">cv. XS01</strain>
    </source>
</reference>
<keyword evidence="2 7" id="KW-0812">Transmembrane</keyword>
<keyword evidence="5" id="KW-0443">Lipid metabolism</keyword>
<evidence type="ECO:0000313" key="8">
    <source>
        <dbReference type="EMBL" id="KZV26334.1"/>
    </source>
</evidence>
<dbReference type="GO" id="GO:0140042">
    <property type="term" value="P:lipid droplet formation"/>
    <property type="evidence" value="ECO:0007669"/>
    <property type="project" value="UniProtKB-ARBA"/>
</dbReference>
<evidence type="ECO:0000256" key="5">
    <source>
        <dbReference type="ARBA" id="ARBA00023098"/>
    </source>
</evidence>